<evidence type="ECO:0000313" key="3">
    <source>
        <dbReference type="Proteomes" id="UP000008022"/>
    </source>
</evidence>
<evidence type="ECO:0000256" key="1">
    <source>
        <dbReference type="SAM" id="MobiDB-lite"/>
    </source>
</evidence>
<dbReference type="Gramene" id="ORUFI11G22540.2">
    <property type="protein sequence ID" value="ORUFI11G22540.2"/>
    <property type="gene ID" value="ORUFI11G22540"/>
</dbReference>
<accession>A0A0E0RBC3</accession>
<reference evidence="3" key="1">
    <citation type="submission" date="2013-06" db="EMBL/GenBank/DDBJ databases">
        <authorList>
            <person name="Zhao Q."/>
        </authorList>
    </citation>
    <scope>NUCLEOTIDE SEQUENCE</scope>
    <source>
        <strain evidence="3">cv. W1943</strain>
    </source>
</reference>
<evidence type="ECO:0000313" key="2">
    <source>
        <dbReference type="EnsemblPlants" id="ORUFI11G22540.2"/>
    </source>
</evidence>
<keyword evidence="3" id="KW-1185">Reference proteome</keyword>
<sequence length="407" mass="44284">MACRVAGGGGGGGGGVSSAASSRWRGRRPIGAQWGRPIPRGGFPATPTPSSSDELSLATGARTDSPNGMGGSFGWLEFLLSTSHPCEDDAAEELPVEPPVAAMDAAHDGRDEVRGEVPSEPSEVLAGEEEAAMDAAHDGRGEVRGEVTFERAIGASSRAGYEGIKLGEEPSLKPAMVGAPEIKMIEIAEASSVAQWDLLAGTEDCSPEINPKIVDLQQQQQEASLLPDETALKIREMIELCEFYANMSNSKRNAIPAKMLKNAHCQEDFGVLDLIDQAQKNDKFFFANIAVKLKCLLGRLCTADLPQAPDLERNKRKKVKKMVEHVIDGGDLDLVLSYENDEECLLNESMLEDQETFRHQIENLGYAFIHVMREFILTDDEDQEEGEIVTYAEEEDDIVTDDDDEDD</sequence>
<proteinExistence type="predicted"/>
<dbReference type="Proteomes" id="UP000008022">
    <property type="component" value="Unassembled WGS sequence"/>
</dbReference>
<feature type="compositionally biased region" description="Gly residues" evidence="1">
    <location>
        <begin position="1"/>
        <end position="16"/>
    </location>
</feature>
<reference evidence="2" key="2">
    <citation type="submission" date="2015-06" db="UniProtKB">
        <authorList>
            <consortium name="EnsemblPlants"/>
        </authorList>
    </citation>
    <scope>IDENTIFICATION</scope>
</reference>
<name>A0A0E0RBC3_ORYRU</name>
<protein>
    <submittedName>
        <fullName evidence="2">Uncharacterized protein</fullName>
    </submittedName>
</protein>
<dbReference type="AlphaFoldDB" id="A0A0E0RBC3"/>
<feature type="region of interest" description="Disordered" evidence="1">
    <location>
        <begin position="1"/>
        <end position="68"/>
    </location>
</feature>
<dbReference type="EnsemblPlants" id="ORUFI11G22540.2">
    <property type="protein sequence ID" value="ORUFI11G22540.2"/>
    <property type="gene ID" value="ORUFI11G22540"/>
</dbReference>
<dbReference type="HOGENOM" id="CLU_676844_0_0_1"/>
<organism evidence="2 3">
    <name type="scientific">Oryza rufipogon</name>
    <name type="common">Brownbeard rice</name>
    <name type="synonym">Asian wild rice</name>
    <dbReference type="NCBI Taxonomy" id="4529"/>
    <lineage>
        <taxon>Eukaryota</taxon>
        <taxon>Viridiplantae</taxon>
        <taxon>Streptophyta</taxon>
        <taxon>Embryophyta</taxon>
        <taxon>Tracheophyta</taxon>
        <taxon>Spermatophyta</taxon>
        <taxon>Magnoliopsida</taxon>
        <taxon>Liliopsida</taxon>
        <taxon>Poales</taxon>
        <taxon>Poaceae</taxon>
        <taxon>BOP clade</taxon>
        <taxon>Oryzoideae</taxon>
        <taxon>Oryzeae</taxon>
        <taxon>Oryzinae</taxon>
        <taxon>Oryza</taxon>
    </lineage>
</organism>